<dbReference type="AlphaFoldDB" id="A0A8J3ALG4"/>
<dbReference type="RefSeq" id="WP_087997908.1">
    <property type="nucleotide sequence ID" value="NZ_BMHB01000001.1"/>
</dbReference>
<protein>
    <submittedName>
        <fullName evidence="1">Uncharacterized protein</fullName>
    </submittedName>
</protein>
<accession>A0A8J3ALG4</accession>
<proteinExistence type="predicted"/>
<keyword evidence="2" id="KW-1185">Reference proteome</keyword>
<dbReference type="Proteomes" id="UP000626244">
    <property type="component" value="Unassembled WGS sequence"/>
</dbReference>
<dbReference type="EMBL" id="BMHB01000001">
    <property type="protein sequence ID" value="GGI12881.1"/>
    <property type="molecule type" value="Genomic_DNA"/>
</dbReference>
<reference evidence="2" key="1">
    <citation type="journal article" date="2019" name="Int. J. Syst. Evol. Microbiol.">
        <title>The Global Catalogue of Microorganisms (GCM) 10K type strain sequencing project: providing services to taxonomists for standard genome sequencing and annotation.</title>
        <authorList>
            <consortium name="The Broad Institute Genomics Platform"/>
            <consortium name="The Broad Institute Genome Sequencing Center for Infectious Disease"/>
            <person name="Wu L."/>
            <person name="Ma J."/>
        </authorList>
    </citation>
    <scope>NUCLEOTIDE SEQUENCE [LARGE SCALE GENOMIC DNA]</scope>
    <source>
        <strain evidence="2">CGMCC 1.14993</strain>
    </source>
</reference>
<evidence type="ECO:0000313" key="2">
    <source>
        <dbReference type="Proteomes" id="UP000626244"/>
    </source>
</evidence>
<comment type="caution">
    <text evidence="1">The sequence shown here is derived from an EMBL/GenBank/DDBJ whole genome shotgun (WGS) entry which is preliminary data.</text>
</comment>
<evidence type="ECO:0000313" key="1">
    <source>
        <dbReference type="EMBL" id="GGI12881.1"/>
    </source>
</evidence>
<dbReference type="OrthoDB" id="88936at2"/>
<name>A0A8J3ALG4_9BACI</name>
<sequence length="79" mass="9396">MNYKKVAWCPICDQGWVEIVKDVETNELFVMCDEYENEWNQPSEVKSFTTRTENNANRVTTPTDEEIKSVSWEKYIIKN</sequence>
<organism evidence="1 2">
    <name type="scientific">Gottfriedia solisilvae</name>
    <dbReference type="NCBI Taxonomy" id="1516104"/>
    <lineage>
        <taxon>Bacteria</taxon>
        <taxon>Bacillati</taxon>
        <taxon>Bacillota</taxon>
        <taxon>Bacilli</taxon>
        <taxon>Bacillales</taxon>
        <taxon>Bacillaceae</taxon>
        <taxon>Gottfriedia</taxon>
    </lineage>
</organism>
<gene>
    <name evidence="1" type="ORF">GCM10007380_15130</name>
</gene>